<keyword evidence="12" id="KW-1133">Transmembrane helix</keyword>
<dbReference type="EC" id="2.7.13.3" evidence="2"/>
<dbReference type="AlphaFoldDB" id="A0A840A5X9"/>
<dbReference type="InterPro" id="IPR001789">
    <property type="entry name" value="Sig_transdc_resp-reg_receiver"/>
</dbReference>
<sequence length="843" mass="90679">MAAIVILCLLGVWGIVTYRGHTEARREAERLTEAVAVALSDQLTRAIQTVDLMLLDVAERPRERVAAALAGERSSLLGDLTQLRALGVTDTGGVVIHATTDPLVGVDLANRDWFRVLRFGGQQLRLGPPEAGRFLAGTNPRAIAESGLWSIPLARAIRTPTGEFDGAVVALLNPDYLISISQQYASAFGVTVRLHAFNGALLVRSDGAREGIGTIHPGAWPFRNFLPRRESGTYTGADQDGLDIIGSFAVTRQGLFVVEVVRRQDDAFDGIRALSLLLLVGIGVAGLAILGALALVIRQAQALEAQGRRLKESERQARAASRAKEDFLASMSHEIRTPMNGVIGMTGLLLDTRLDPLQRRYGETIQNSAEHLLMVLNDILDLSKLEAGAVELERVPFDLEREIGTIVELFAPRAATKDVELVVALDPSMPAQVVGDPGRFRQVLFNLVGNAVKFTEHGWIELEISAERLRGKREWLLRCHVLDTGIGLEAHQIPHLFERFTQADASINRKYGGTGLGLAICKRLAEEMGGNIEAAPRDPTLPRGGGSRFSFTLRTGVSATPAEPPRIDGLVGLRVLVVDDLEINREILVRQLTAMGALAIAVPDATSAMQTILAAAEANQSVQAMVLDGQLGETNGLDLARHVRATQGLPRMAILLCSSGADLAREQPHEGLVDAMLLKPTLPARLRDALQHAMRGPGTAAQAPAPTPEPAAEMPRRHVLLVEDNPTNQMVMRALLGKMNCEVVVAGDGDEGVTIAEAHAFDLILMDLQMPVVDGLEATRRIRAGDGPNRRAPIIGLTAAVGLVYERQCRAAGMDDYLPKPVQRSALLERLMAAPHGAIAPAG</sequence>
<dbReference type="PROSITE" id="PS50109">
    <property type="entry name" value="HIS_KIN"/>
    <property type="match status" value="1"/>
</dbReference>
<evidence type="ECO:0000256" key="3">
    <source>
        <dbReference type="ARBA" id="ARBA00022553"/>
    </source>
</evidence>
<feature type="domain" description="Response regulatory" evidence="14">
    <location>
        <begin position="718"/>
        <end position="835"/>
    </location>
</feature>
<organism evidence="15 16">
    <name type="scientific">Roseococcus suduntuyensis</name>
    <dbReference type="NCBI Taxonomy" id="455361"/>
    <lineage>
        <taxon>Bacteria</taxon>
        <taxon>Pseudomonadati</taxon>
        <taxon>Pseudomonadota</taxon>
        <taxon>Alphaproteobacteria</taxon>
        <taxon>Acetobacterales</taxon>
        <taxon>Roseomonadaceae</taxon>
        <taxon>Roseococcus</taxon>
    </lineage>
</organism>
<dbReference type="Proteomes" id="UP000553193">
    <property type="component" value="Unassembled WGS sequence"/>
</dbReference>
<dbReference type="PANTHER" id="PTHR45339:SF5">
    <property type="entry name" value="HISTIDINE KINASE"/>
    <property type="match status" value="1"/>
</dbReference>
<dbReference type="PROSITE" id="PS50110">
    <property type="entry name" value="RESPONSE_REGULATORY"/>
    <property type="match status" value="2"/>
</dbReference>
<evidence type="ECO:0000256" key="7">
    <source>
        <dbReference type="ARBA" id="ARBA00022840"/>
    </source>
</evidence>
<dbReference type="SUPFAM" id="SSF47384">
    <property type="entry name" value="Homodimeric domain of signal transducing histidine kinase"/>
    <property type="match status" value="1"/>
</dbReference>
<keyword evidence="8" id="KW-0902">Two-component regulatory system</keyword>
<feature type="domain" description="Histidine kinase" evidence="13">
    <location>
        <begin position="330"/>
        <end position="557"/>
    </location>
</feature>
<feature type="transmembrane region" description="Helical" evidence="12">
    <location>
        <begin position="273"/>
        <end position="297"/>
    </location>
</feature>
<dbReference type="CDD" id="cd16922">
    <property type="entry name" value="HATPase_EvgS-ArcB-TorS-like"/>
    <property type="match status" value="1"/>
</dbReference>
<dbReference type="PANTHER" id="PTHR45339">
    <property type="entry name" value="HYBRID SIGNAL TRANSDUCTION HISTIDINE KINASE J"/>
    <property type="match status" value="1"/>
</dbReference>
<feature type="modified residue" description="4-aspartylphosphate" evidence="11">
    <location>
        <position position="767"/>
    </location>
</feature>
<dbReference type="InterPro" id="IPR036890">
    <property type="entry name" value="HATPase_C_sf"/>
</dbReference>
<keyword evidence="16" id="KW-1185">Reference proteome</keyword>
<comment type="catalytic activity">
    <reaction evidence="1">
        <text>ATP + protein L-histidine = ADP + protein N-phospho-L-histidine.</text>
        <dbReference type="EC" id="2.7.13.3"/>
    </reaction>
</comment>
<keyword evidence="7" id="KW-0067">ATP-binding</keyword>
<keyword evidence="6 15" id="KW-0418">Kinase</keyword>
<dbReference type="SUPFAM" id="SSF52172">
    <property type="entry name" value="CheY-like"/>
    <property type="match status" value="2"/>
</dbReference>
<feature type="domain" description="Response regulatory" evidence="14">
    <location>
        <begin position="574"/>
        <end position="694"/>
    </location>
</feature>
<dbReference type="CDD" id="cd18774">
    <property type="entry name" value="PDC2_HK_sensor"/>
    <property type="match status" value="1"/>
</dbReference>
<dbReference type="SMART" id="SM00388">
    <property type="entry name" value="HisKA"/>
    <property type="match status" value="1"/>
</dbReference>
<keyword evidence="12" id="KW-0812">Transmembrane</keyword>
<dbReference type="CDD" id="cd00082">
    <property type="entry name" value="HisKA"/>
    <property type="match status" value="1"/>
</dbReference>
<dbReference type="FunFam" id="1.10.287.130:FF:000002">
    <property type="entry name" value="Two-component osmosensing histidine kinase"/>
    <property type="match status" value="1"/>
</dbReference>
<dbReference type="Gene3D" id="3.40.50.2300">
    <property type="match status" value="2"/>
</dbReference>
<dbReference type="FunFam" id="3.30.565.10:FF:000010">
    <property type="entry name" value="Sensor histidine kinase RcsC"/>
    <property type="match status" value="1"/>
</dbReference>
<accession>A0A840A5X9</accession>
<gene>
    <name evidence="15" type="ORF">GGQ83_000067</name>
</gene>
<evidence type="ECO:0000256" key="2">
    <source>
        <dbReference type="ARBA" id="ARBA00012438"/>
    </source>
</evidence>
<proteinExistence type="predicted"/>
<dbReference type="SUPFAM" id="SSF55874">
    <property type="entry name" value="ATPase domain of HSP90 chaperone/DNA topoisomerase II/histidine kinase"/>
    <property type="match status" value="1"/>
</dbReference>
<keyword evidence="12" id="KW-0472">Membrane</keyword>
<keyword evidence="5" id="KW-0547">Nucleotide-binding</keyword>
<dbReference type="Gene3D" id="1.10.287.130">
    <property type="match status" value="1"/>
</dbReference>
<dbReference type="InterPro" id="IPR003594">
    <property type="entry name" value="HATPase_dom"/>
</dbReference>
<keyword evidence="4" id="KW-0808">Transferase</keyword>
<dbReference type="GO" id="GO:0005524">
    <property type="term" value="F:ATP binding"/>
    <property type="evidence" value="ECO:0007669"/>
    <property type="project" value="UniProtKB-KW"/>
</dbReference>
<dbReference type="InterPro" id="IPR004358">
    <property type="entry name" value="Sig_transdc_His_kin-like_C"/>
</dbReference>
<evidence type="ECO:0000256" key="5">
    <source>
        <dbReference type="ARBA" id="ARBA00022741"/>
    </source>
</evidence>
<evidence type="ECO:0000256" key="9">
    <source>
        <dbReference type="ARBA" id="ARBA00064003"/>
    </source>
</evidence>
<evidence type="ECO:0000256" key="12">
    <source>
        <dbReference type="SAM" id="Phobius"/>
    </source>
</evidence>
<feature type="modified residue" description="4-aspartylphosphate" evidence="11">
    <location>
        <position position="628"/>
    </location>
</feature>
<protein>
    <recommendedName>
        <fullName evidence="10">Sensory/regulatory protein RpfC</fullName>
        <ecNumber evidence="2">2.7.13.3</ecNumber>
    </recommendedName>
</protein>
<dbReference type="Pfam" id="PF02518">
    <property type="entry name" value="HATPase_c"/>
    <property type="match status" value="1"/>
</dbReference>
<name>A0A840A5X9_9PROT</name>
<dbReference type="InterPro" id="IPR005467">
    <property type="entry name" value="His_kinase_dom"/>
</dbReference>
<evidence type="ECO:0000313" key="16">
    <source>
        <dbReference type="Proteomes" id="UP000553193"/>
    </source>
</evidence>
<evidence type="ECO:0000256" key="6">
    <source>
        <dbReference type="ARBA" id="ARBA00022777"/>
    </source>
</evidence>
<comment type="caution">
    <text evidence="15">The sequence shown here is derived from an EMBL/GenBank/DDBJ whole genome shotgun (WGS) entry which is preliminary data.</text>
</comment>
<dbReference type="SMART" id="SM00448">
    <property type="entry name" value="REC"/>
    <property type="match status" value="2"/>
</dbReference>
<dbReference type="GO" id="GO:0000155">
    <property type="term" value="F:phosphorelay sensor kinase activity"/>
    <property type="evidence" value="ECO:0007669"/>
    <property type="project" value="InterPro"/>
</dbReference>
<dbReference type="CDD" id="cd12914">
    <property type="entry name" value="PDC1_DGC_like"/>
    <property type="match status" value="1"/>
</dbReference>
<dbReference type="InterPro" id="IPR011006">
    <property type="entry name" value="CheY-like_superfamily"/>
</dbReference>
<dbReference type="Pfam" id="PF00512">
    <property type="entry name" value="HisKA"/>
    <property type="match status" value="1"/>
</dbReference>
<evidence type="ECO:0000259" key="13">
    <source>
        <dbReference type="PROSITE" id="PS50109"/>
    </source>
</evidence>
<evidence type="ECO:0000313" key="15">
    <source>
        <dbReference type="EMBL" id="MBB3896641.1"/>
    </source>
</evidence>
<keyword evidence="3 11" id="KW-0597">Phosphoprotein</keyword>
<evidence type="ECO:0000256" key="8">
    <source>
        <dbReference type="ARBA" id="ARBA00023012"/>
    </source>
</evidence>
<dbReference type="CDD" id="cd17546">
    <property type="entry name" value="REC_hyHK_CKI1_RcsC-like"/>
    <property type="match status" value="1"/>
</dbReference>
<comment type="subunit">
    <text evidence="9">At low DSF concentrations, interacts with RpfF.</text>
</comment>
<evidence type="ECO:0000256" key="10">
    <source>
        <dbReference type="ARBA" id="ARBA00068150"/>
    </source>
</evidence>
<dbReference type="GO" id="GO:0003677">
    <property type="term" value="F:DNA binding"/>
    <property type="evidence" value="ECO:0007669"/>
    <property type="project" value="UniProtKB-KW"/>
</dbReference>
<dbReference type="InterPro" id="IPR003661">
    <property type="entry name" value="HisK_dim/P_dom"/>
</dbReference>
<dbReference type="SMART" id="SM00387">
    <property type="entry name" value="HATPase_c"/>
    <property type="match status" value="1"/>
</dbReference>
<evidence type="ECO:0000256" key="11">
    <source>
        <dbReference type="PROSITE-ProRule" id="PRU00169"/>
    </source>
</evidence>
<dbReference type="Gene3D" id="3.30.565.10">
    <property type="entry name" value="Histidine kinase-like ATPase, C-terminal domain"/>
    <property type="match status" value="1"/>
</dbReference>
<evidence type="ECO:0000256" key="4">
    <source>
        <dbReference type="ARBA" id="ARBA00022679"/>
    </source>
</evidence>
<dbReference type="RefSeq" id="WP_184381611.1">
    <property type="nucleotide sequence ID" value="NZ_JACIDJ010000001.1"/>
</dbReference>
<evidence type="ECO:0000259" key="14">
    <source>
        <dbReference type="PROSITE" id="PS50110"/>
    </source>
</evidence>
<dbReference type="Pfam" id="PF00072">
    <property type="entry name" value="Response_reg"/>
    <property type="match status" value="2"/>
</dbReference>
<dbReference type="EMBL" id="JACIDJ010000001">
    <property type="protein sequence ID" value="MBB3896641.1"/>
    <property type="molecule type" value="Genomic_DNA"/>
</dbReference>
<keyword evidence="15" id="KW-0238">DNA-binding</keyword>
<reference evidence="15 16" key="1">
    <citation type="submission" date="2020-08" db="EMBL/GenBank/DDBJ databases">
        <title>Genomic Encyclopedia of Type Strains, Phase IV (KMG-IV): sequencing the most valuable type-strain genomes for metagenomic binning, comparative biology and taxonomic classification.</title>
        <authorList>
            <person name="Goeker M."/>
        </authorList>
    </citation>
    <scope>NUCLEOTIDE SEQUENCE [LARGE SCALE GENOMIC DNA]</scope>
    <source>
        <strain evidence="15 16">DSM 19979</strain>
    </source>
</reference>
<dbReference type="PRINTS" id="PR00344">
    <property type="entry name" value="BCTRLSENSOR"/>
</dbReference>
<dbReference type="InterPro" id="IPR036097">
    <property type="entry name" value="HisK_dim/P_sf"/>
</dbReference>
<evidence type="ECO:0000256" key="1">
    <source>
        <dbReference type="ARBA" id="ARBA00000085"/>
    </source>
</evidence>
<dbReference type="Gene3D" id="3.30.450.20">
    <property type="entry name" value="PAS domain"/>
    <property type="match status" value="1"/>
</dbReference>